<dbReference type="PANTHER" id="PTHR12356:SF3">
    <property type="entry name" value="NUCLEAR MIGRATION PROTEIN NUDC"/>
    <property type="match status" value="1"/>
</dbReference>
<dbReference type="PROSITE" id="PS51203">
    <property type="entry name" value="CS"/>
    <property type="match status" value="1"/>
</dbReference>
<dbReference type="Gene3D" id="2.60.40.790">
    <property type="match status" value="1"/>
</dbReference>
<keyword evidence="2" id="KW-0963">Cytoplasm</keyword>
<evidence type="ECO:0000256" key="2">
    <source>
        <dbReference type="ARBA" id="ARBA00022490"/>
    </source>
</evidence>
<accession>A0A9P4YZY6</accession>
<dbReference type="Pfam" id="PF04969">
    <property type="entry name" value="CS"/>
    <property type="match status" value="1"/>
</dbReference>
<sequence length="222" mass="24947">MSPILLSITFHKVATRNSLLATHNSQLASLQSNPVRLIEPTPAQQAAARAKEAEEQAALPYKWTQQIHELDVAFIVPGNMKSRDIVVDIKRKKLTGGIKGQDPIISGDLPHDINVEDSTWTLSTNSDGTKTVEIHLDKTNKMEWWAHVVTDAPKIDVTKIQPESSKLSDLDGETRGMVEKMMFDQRQKEQGLPTSDEQKKEDILKRFQAEHPEMDFSNAKIN</sequence>
<dbReference type="InterPro" id="IPR037898">
    <property type="entry name" value="NudC_fam"/>
</dbReference>
<feature type="domain" description="CS" evidence="5">
    <location>
        <begin position="56"/>
        <end position="149"/>
    </location>
</feature>
<protein>
    <recommendedName>
        <fullName evidence="4">Nuclear movement protein nudC</fullName>
    </recommendedName>
</protein>
<dbReference type="GeneID" id="55969949"/>
<comment type="subcellular location">
    <subcellularLocation>
        <location evidence="1">Cytoplasm</location>
    </subcellularLocation>
</comment>
<dbReference type="GO" id="GO:0005737">
    <property type="term" value="C:cytoplasm"/>
    <property type="evidence" value="ECO:0007669"/>
    <property type="project" value="UniProtKB-SubCell"/>
</dbReference>
<organism evidence="6 7">
    <name type="scientific">Geosmithia morbida</name>
    <dbReference type="NCBI Taxonomy" id="1094350"/>
    <lineage>
        <taxon>Eukaryota</taxon>
        <taxon>Fungi</taxon>
        <taxon>Dikarya</taxon>
        <taxon>Ascomycota</taxon>
        <taxon>Pezizomycotina</taxon>
        <taxon>Sordariomycetes</taxon>
        <taxon>Hypocreomycetidae</taxon>
        <taxon>Hypocreales</taxon>
        <taxon>Bionectriaceae</taxon>
        <taxon>Geosmithia</taxon>
    </lineage>
</organism>
<gene>
    <name evidence="6" type="ORF">GMORB2_3721</name>
</gene>
<dbReference type="SUPFAM" id="SSF49764">
    <property type="entry name" value="HSP20-like chaperones"/>
    <property type="match status" value="1"/>
</dbReference>
<reference evidence="6" key="1">
    <citation type="submission" date="2020-03" db="EMBL/GenBank/DDBJ databases">
        <title>Site-based positive gene gene selection in Geosmithia morbida across the United States reveals a broad range of putative effectors and factors for local host and environmental adapation.</title>
        <authorList>
            <person name="Onufrak A."/>
            <person name="Murdoch R.W."/>
            <person name="Gazis R."/>
            <person name="Huff M."/>
            <person name="Staton M."/>
            <person name="Klingeman W."/>
            <person name="Hadziabdic D."/>
        </authorList>
    </citation>
    <scope>NUCLEOTIDE SEQUENCE</scope>
    <source>
        <strain evidence="6">1262</strain>
    </source>
</reference>
<dbReference type="PANTHER" id="PTHR12356">
    <property type="entry name" value="NUCLEAR MOVEMENT PROTEIN NUDC"/>
    <property type="match status" value="1"/>
</dbReference>
<evidence type="ECO:0000256" key="1">
    <source>
        <dbReference type="ARBA" id="ARBA00004496"/>
    </source>
</evidence>
<dbReference type="InterPro" id="IPR008978">
    <property type="entry name" value="HSP20-like_chaperone"/>
</dbReference>
<comment type="caution">
    <text evidence="6">The sequence shown here is derived from an EMBL/GenBank/DDBJ whole genome shotgun (WGS) entry which is preliminary data.</text>
</comment>
<name>A0A9P4YZY6_9HYPO</name>
<proteinExistence type="predicted"/>
<dbReference type="Proteomes" id="UP000749293">
    <property type="component" value="Unassembled WGS sequence"/>
</dbReference>
<evidence type="ECO:0000256" key="4">
    <source>
        <dbReference type="ARBA" id="ARBA00068398"/>
    </source>
</evidence>
<evidence type="ECO:0000313" key="6">
    <source>
        <dbReference type="EMBL" id="KAF4124882.1"/>
    </source>
</evidence>
<dbReference type="GO" id="GO:0006457">
    <property type="term" value="P:protein folding"/>
    <property type="evidence" value="ECO:0007669"/>
    <property type="project" value="TreeGrafter"/>
</dbReference>
<evidence type="ECO:0000256" key="3">
    <source>
        <dbReference type="ARBA" id="ARBA00059400"/>
    </source>
</evidence>
<dbReference type="AlphaFoldDB" id="A0A9P4YZY6"/>
<comment type="function">
    <text evidence="3">Required for nuclear movement. May interact between microtubules and nuclei and/or may be involved in the generation of force used to move nuclei during interphase.</text>
</comment>
<dbReference type="RefSeq" id="XP_035323534.1">
    <property type="nucleotide sequence ID" value="XM_035465697.1"/>
</dbReference>
<evidence type="ECO:0000259" key="5">
    <source>
        <dbReference type="PROSITE" id="PS51203"/>
    </source>
</evidence>
<dbReference type="InterPro" id="IPR007052">
    <property type="entry name" value="CS_dom"/>
</dbReference>
<dbReference type="GO" id="GO:0051082">
    <property type="term" value="F:unfolded protein binding"/>
    <property type="evidence" value="ECO:0007669"/>
    <property type="project" value="TreeGrafter"/>
</dbReference>
<dbReference type="FunFam" id="2.60.40.790:FF:000001">
    <property type="entry name" value="Nuclear migration protein nudC"/>
    <property type="match status" value="1"/>
</dbReference>
<keyword evidence="7" id="KW-1185">Reference proteome</keyword>
<evidence type="ECO:0000313" key="7">
    <source>
        <dbReference type="Proteomes" id="UP000749293"/>
    </source>
</evidence>
<dbReference type="OrthoDB" id="416217at2759"/>
<dbReference type="EMBL" id="JAANYQ010000003">
    <property type="protein sequence ID" value="KAF4124882.1"/>
    <property type="molecule type" value="Genomic_DNA"/>
</dbReference>